<evidence type="ECO:0000256" key="1">
    <source>
        <dbReference type="ARBA" id="ARBA00010605"/>
    </source>
</evidence>
<dbReference type="GO" id="GO:0003735">
    <property type="term" value="F:structural constituent of ribosome"/>
    <property type="evidence" value="ECO:0007669"/>
    <property type="project" value="InterPro"/>
</dbReference>
<evidence type="ECO:0000256" key="3">
    <source>
        <dbReference type="ARBA" id="ARBA00022884"/>
    </source>
</evidence>
<dbReference type="AlphaFoldDB" id="A0A0A7EBE2"/>
<dbReference type="HAMAP" id="MF_00503">
    <property type="entry name" value="Ribosomal_bL9"/>
    <property type="match status" value="1"/>
</dbReference>
<dbReference type="Gene3D" id="3.40.5.10">
    <property type="entry name" value="Ribosomal protein L9, N-terminal domain"/>
    <property type="match status" value="1"/>
</dbReference>
<keyword evidence="5 7" id="KW-0687">Ribonucleoprotein</keyword>
<evidence type="ECO:0000313" key="11">
    <source>
        <dbReference type="Proteomes" id="UP000030341"/>
    </source>
</evidence>
<keyword evidence="8" id="KW-0175">Coiled coil</keyword>
<dbReference type="InterPro" id="IPR020070">
    <property type="entry name" value="Ribosomal_bL9_N"/>
</dbReference>
<dbReference type="Pfam" id="PF03948">
    <property type="entry name" value="Ribosomal_L9_C"/>
    <property type="match status" value="1"/>
</dbReference>
<dbReference type="FunFam" id="3.10.430.100:FF:000001">
    <property type="entry name" value="50S ribosomal protein L9"/>
    <property type="match status" value="1"/>
</dbReference>
<evidence type="ECO:0000256" key="2">
    <source>
        <dbReference type="ARBA" id="ARBA00022730"/>
    </source>
</evidence>
<comment type="function">
    <text evidence="7">Binds to the 23S rRNA.</text>
</comment>
<protein>
    <recommendedName>
        <fullName evidence="6 7">Large ribosomal subunit protein bL9</fullName>
    </recommendedName>
</protein>
<proteinExistence type="inferred from homology"/>
<dbReference type="GO" id="GO:0006412">
    <property type="term" value="P:translation"/>
    <property type="evidence" value="ECO:0007669"/>
    <property type="project" value="UniProtKB-UniRule"/>
</dbReference>
<dbReference type="PANTHER" id="PTHR21368">
    <property type="entry name" value="50S RIBOSOMAL PROTEIN L9"/>
    <property type="match status" value="1"/>
</dbReference>
<evidence type="ECO:0000256" key="7">
    <source>
        <dbReference type="HAMAP-Rule" id="MF_00503"/>
    </source>
</evidence>
<evidence type="ECO:0000256" key="4">
    <source>
        <dbReference type="ARBA" id="ARBA00022980"/>
    </source>
</evidence>
<dbReference type="SUPFAM" id="SSF55653">
    <property type="entry name" value="Ribosomal protein L9 C-domain"/>
    <property type="match status" value="1"/>
</dbReference>
<evidence type="ECO:0000256" key="8">
    <source>
        <dbReference type="SAM" id="Coils"/>
    </source>
</evidence>
<dbReference type="HOGENOM" id="CLU_078938_4_1_6"/>
<dbReference type="GO" id="GO:1990904">
    <property type="term" value="C:ribonucleoprotein complex"/>
    <property type="evidence" value="ECO:0007669"/>
    <property type="project" value="UniProtKB-KW"/>
</dbReference>
<dbReference type="PROSITE" id="PS00651">
    <property type="entry name" value="RIBOSOMAL_L9"/>
    <property type="match status" value="1"/>
</dbReference>
<keyword evidence="2 7" id="KW-0699">rRNA-binding</keyword>
<evidence type="ECO:0000256" key="5">
    <source>
        <dbReference type="ARBA" id="ARBA00023274"/>
    </source>
</evidence>
<dbReference type="SUPFAM" id="SSF55658">
    <property type="entry name" value="L9 N-domain-like"/>
    <property type="match status" value="1"/>
</dbReference>
<dbReference type="eggNOG" id="COG0359">
    <property type="taxonomic scope" value="Bacteria"/>
</dbReference>
<evidence type="ECO:0000256" key="6">
    <source>
        <dbReference type="ARBA" id="ARBA00035292"/>
    </source>
</evidence>
<dbReference type="KEGG" id="pseo:OM33_00505"/>
<name>A0A0A7EBE2_9GAMM</name>
<dbReference type="Gene3D" id="3.10.430.100">
    <property type="entry name" value="Ribosomal protein L9, C-terminal domain"/>
    <property type="match status" value="1"/>
</dbReference>
<feature type="coiled-coil region" evidence="8">
    <location>
        <begin position="37"/>
        <end position="64"/>
    </location>
</feature>
<dbReference type="InterPro" id="IPR036935">
    <property type="entry name" value="Ribosomal_bL9_N_sf"/>
</dbReference>
<dbReference type="GO" id="GO:0005840">
    <property type="term" value="C:ribosome"/>
    <property type="evidence" value="ECO:0007669"/>
    <property type="project" value="UniProtKB-KW"/>
</dbReference>
<feature type="domain" description="Ribosomal protein L9" evidence="9">
    <location>
        <begin position="13"/>
        <end position="40"/>
    </location>
</feature>
<dbReference type="InterPro" id="IPR009027">
    <property type="entry name" value="Ribosomal_bL9/RNase_H1_N"/>
</dbReference>
<dbReference type="Proteomes" id="UP000030341">
    <property type="component" value="Chromosome 1"/>
</dbReference>
<keyword evidence="3 7" id="KW-0694">RNA-binding</keyword>
<gene>
    <name evidence="7 10" type="primary">rplI</name>
    <name evidence="10" type="ORF">OM33_00505</name>
</gene>
<dbReference type="OrthoDB" id="9788336at2"/>
<reference evidence="10 11" key="1">
    <citation type="submission" date="2014-11" db="EMBL/GenBank/DDBJ databases">
        <title>Complete Genome Sequence of Pseudoalteromonas sp. Strain OCN003 Isolated from Kaneohe Bay, Oahu, Hawaii.</title>
        <authorList>
            <person name="Beurmann S."/>
            <person name="Videau P."/>
            <person name="Ushijima B."/>
            <person name="Smith A.M."/>
            <person name="Aeby G.S."/>
            <person name="Callahan S.M."/>
            <person name="Belcaid M."/>
        </authorList>
    </citation>
    <scope>NUCLEOTIDE SEQUENCE [LARGE SCALE GENOMIC DNA]</scope>
    <source>
        <strain evidence="10 11">OCN003</strain>
    </source>
</reference>
<dbReference type="RefSeq" id="WP_038637361.1">
    <property type="nucleotide sequence ID" value="NZ_CP009888.1"/>
</dbReference>
<dbReference type="InterPro" id="IPR036791">
    <property type="entry name" value="Ribosomal_bL9_C_sf"/>
</dbReference>
<dbReference type="InterPro" id="IPR020594">
    <property type="entry name" value="Ribosomal_bL9_bac/chp"/>
</dbReference>
<evidence type="ECO:0000313" key="10">
    <source>
        <dbReference type="EMBL" id="AIY63813.1"/>
    </source>
</evidence>
<dbReference type="FunFam" id="3.40.5.10:FF:000001">
    <property type="entry name" value="50S ribosomal protein L9"/>
    <property type="match status" value="1"/>
</dbReference>
<dbReference type="Pfam" id="PF01281">
    <property type="entry name" value="Ribosomal_L9_N"/>
    <property type="match status" value="1"/>
</dbReference>
<dbReference type="EMBL" id="CP009888">
    <property type="protein sequence ID" value="AIY63813.1"/>
    <property type="molecule type" value="Genomic_DNA"/>
</dbReference>
<dbReference type="GO" id="GO:0019843">
    <property type="term" value="F:rRNA binding"/>
    <property type="evidence" value="ECO:0007669"/>
    <property type="project" value="UniProtKB-UniRule"/>
</dbReference>
<organism evidence="10 11">
    <name type="scientific">Pseudoalteromonas piratica</name>
    <dbReference type="NCBI Taxonomy" id="1348114"/>
    <lineage>
        <taxon>Bacteria</taxon>
        <taxon>Pseudomonadati</taxon>
        <taxon>Pseudomonadota</taxon>
        <taxon>Gammaproteobacteria</taxon>
        <taxon>Alteromonadales</taxon>
        <taxon>Pseudoalteromonadaceae</taxon>
        <taxon>Pseudoalteromonas</taxon>
    </lineage>
</organism>
<keyword evidence="11" id="KW-1185">Reference proteome</keyword>
<comment type="similarity">
    <text evidence="1 7">Belongs to the bacterial ribosomal protein bL9 family.</text>
</comment>
<accession>A0A0A7EBE2</accession>
<dbReference type="STRING" id="1348114.OM33_00505"/>
<dbReference type="NCBIfam" id="TIGR00158">
    <property type="entry name" value="L9"/>
    <property type="match status" value="1"/>
</dbReference>
<sequence>MQVILLDKIGNLGALGDQVSVKAGYARNFLFPKGKAVPATKANIESFEARRAELEAKVAEELAAAQARGEKLEALAEVTLVSKAGDEGKLFGSIGTRDIADAISAVGLEVAKSEVRLPNGTIRETGEFDVAIQLHSEVTTTIKVIVIAEA</sequence>
<dbReference type="InterPro" id="IPR000244">
    <property type="entry name" value="Ribosomal_bL9"/>
</dbReference>
<evidence type="ECO:0000259" key="9">
    <source>
        <dbReference type="PROSITE" id="PS00651"/>
    </source>
</evidence>
<dbReference type="InterPro" id="IPR020069">
    <property type="entry name" value="Ribosomal_bL9_C"/>
</dbReference>
<keyword evidence="4 7" id="KW-0689">Ribosomal protein</keyword>